<dbReference type="SUPFAM" id="SSF63829">
    <property type="entry name" value="Calcium-dependent phosphotriesterase"/>
    <property type="match status" value="1"/>
</dbReference>
<evidence type="ECO:0000256" key="1">
    <source>
        <dbReference type="SAM" id="MobiDB-lite"/>
    </source>
</evidence>
<gene>
    <name evidence="3" type="ORF">HNQ40_003112</name>
</gene>
<sequence>MHRTLRLQAVMLSSYLAAASIGLSPGNTQAQDFAGWQGMRVIEQKGTPYRMQAADLDGDGDEELVIVNIRNARLDVYGWKDKDSAADDNTSTPTDDLGKANDLPMAPELDLVEIPVRQPPIDVAVLAAPDGSDQHASLLVLVSDPNQLVEIAWDTEESSWKTARRWDLLSGRVSGVGDLLQLIPHSTYGSTTVLVSFEEGIQTLTLQADPDEPVTQDTQWLEPRESGGRMNWWLGDLDEDGHLDLVEWTSQSNQSIRWYPGSDQGFRPASVLHDRGVSMVSLLARPDTADELLVLESSPQGVVRRYRIGQGDTADFGKQEPLVLPGGEKAVWASMALEGQPTLVVADPNQPRVTLYAHTPSGWLPGDSYPVSGKIKALYELPGQPGTLVLWPEDSNDLYASHWTGGRLTFPQPVALPDDGGEYSILGLGTTPDAVWCVQKAGKDLFFHRIQTVGQDLNDDSRLPVEQLEVVAFADKAGKAEQVIALDHQRLLVADKFTKGLRLVNSIDGASGEAQDTSPSRLSKASLEDFRVFYPAADAEDPSPRIAWQTDGVVQWLGDQMFAQDQIMLPHGKRIADLLLLDDGSALALEQGGGAIHRLEPDDGGVLRVASTTRLETYGRSLTLDKHLGLLLTTSSGVTRLTEGQPQELEVVQSLDSRAGRPEGVSDATVHRVTTMDIDGDGRDDALFTDDIRHQLTALGLSGEGQLEPMLSWPVFEDIAYPYGGGGDEVVREPRGVISLDLDGDGGQDFAMLCHDRLLIYLANDTLPEDQP</sequence>
<feature type="chain" id="PRO_5030994881" description="FG-GAP repeat protein" evidence="2">
    <location>
        <begin position="31"/>
        <end position="772"/>
    </location>
</feature>
<dbReference type="AlphaFoldDB" id="A0A7X0H8Q8"/>
<comment type="caution">
    <text evidence="3">The sequence shown here is derived from an EMBL/GenBank/DDBJ whole genome shotgun (WGS) entry which is preliminary data.</text>
</comment>
<keyword evidence="4" id="KW-1185">Reference proteome</keyword>
<name>A0A7X0H8Q8_9BACT</name>
<protein>
    <recommendedName>
        <fullName evidence="5">FG-GAP repeat protein</fullName>
    </recommendedName>
</protein>
<dbReference type="InterPro" id="IPR028994">
    <property type="entry name" value="Integrin_alpha_N"/>
</dbReference>
<dbReference type="SUPFAM" id="SSF69318">
    <property type="entry name" value="Integrin alpha N-terminal domain"/>
    <property type="match status" value="1"/>
</dbReference>
<accession>A0A7X0H8Q8</accession>
<evidence type="ECO:0000313" key="3">
    <source>
        <dbReference type="EMBL" id="MBB6431306.1"/>
    </source>
</evidence>
<evidence type="ECO:0008006" key="5">
    <source>
        <dbReference type="Google" id="ProtNLM"/>
    </source>
</evidence>
<keyword evidence="2" id="KW-0732">Signal</keyword>
<dbReference type="EMBL" id="JACHGY010000001">
    <property type="protein sequence ID" value="MBB6431306.1"/>
    <property type="molecule type" value="Genomic_DNA"/>
</dbReference>
<feature type="signal peptide" evidence="2">
    <location>
        <begin position="1"/>
        <end position="30"/>
    </location>
</feature>
<proteinExistence type="predicted"/>
<evidence type="ECO:0000313" key="4">
    <source>
        <dbReference type="Proteomes" id="UP000541810"/>
    </source>
</evidence>
<organism evidence="3 4">
    <name type="scientific">Algisphaera agarilytica</name>
    <dbReference type="NCBI Taxonomy" id="1385975"/>
    <lineage>
        <taxon>Bacteria</taxon>
        <taxon>Pseudomonadati</taxon>
        <taxon>Planctomycetota</taxon>
        <taxon>Phycisphaerae</taxon>
        <taxon>Phycisphaerales</taxon>
        <taxon>Phycisphaeraceae</taxon>
        <taxon>Algisphaera</taxon>
    </lineage>
</organism>
<evidence type="ECO:0000256" key="2">
    <source>
        <dbReference type="SAM" id="SignalP"/>
    </source>
</evidence>
<dbReference type="Proteomes" id="UP000541810">
    <property type="component" value="Unassembled WGS sequence"/>
</dbReference>
<feature type="region of interest" description="Disordered" evidence="1">
    <location>
        <begin position="82"/>
        <end position="102"/>
    </location>
</feature>
<reference evidence="3 4" key="1">
    <citation type="submission" date="2020-08" db="EMBL/GenBank/DDBJ databases">
        <title>Genomic Encyclopedia of Type Strains, Phase IV (KMG-IV): sequencing the most valuable type-strain genomes for metagenomic binning, comparative biology and taxonomic classification.</title>
        <authorList>
            <person name="Goeker M."/>
        </authorList>
    </citation>
    <scope>NUCLEOTIDE SEQUENCE [LARGE SCALE GENOMIC DNA]</scope>
    <source>
        <strain evidence="3 4">DSM 103725</strain>
    </source>
</reference>